<gene>
    <name evidence="4" type="ORF">UFOPK2359_00935</name>
</gene>
<name>A0A6J6NFY1_9ZZZZ</name>
<reference evidence="4" key="1">
    <citation type="submission" date="2020-05" db="EMBL/GenBank/DDBJ databases">
        <authorList>
            <person name="Chiriac C."/>
            <person name="Salcher M."/>
            <person name="Ghai R."/>
            <person name="Kavagutti S V."/>
        </authorList>
    </citation>
    <scope>NUCLEOTIDE SEQUENCE</scope>
</reference>
<dbReference type="PANTHER" id="PTHR43465:SF2">
    <property type="entry name" value="DUF1680 DOMAIN PROTEIN (AFU_ORTHOLOGUE AFUA_1G08910)"/>
    <property type="match status" value="1"/>
</dbReference>
<dbReference type="SUPFAM" id="SSF48208">
    <property type="entry name" value="Six-hairpin glycosidases"/>
    <property type="match status" value="1"/>
</dbReference>
<dbReference type="EMBL" id="CAEZXG010000062">
    <property type="protein sequence ID" value="CAB4685066.1"/>
    <property type="molecule type" value="Genomic_DNA"/>
</dbReference>
<dbReference type="InterPro" id="IPR049046">
    <property type="entry name" value="Beta-AFase-like_GH127_middle"/>
</dbReference>
<sequence length="650" mass="73805">MGDEKTMIDSQQKVMPVIPSSYKLRALDLRDVVLTDGFWHKRQRQNTEVVLDHADSWIEKLGWYDAFVAAAGGEPKRPLQGKLFTDADVYKTLEAMIWEVASRPDPKREARIMEIAHLIAGAQEPDGYVNTFFGIKGREFRYSDVAHGHELYCGGHFFQAAVARIRSGKDDILTQTAIRFANRICEDFGVGGIEGSDGHPEIEVAMMELYRATGDKKYLAQAKRFIDGRGYKTFEQHAIGHEYYSDDMPVREATIFRGHVVRALYFAAGVVDLAVETNDLELLNVLELQWANTWAKRTYITGGMGSRHLGESFGEDFELSPERAYTETCGSIAAIMVAWRLLLATNNSHYGDAIERLLYNMVATHPSEDGSRFFYANPLQKREPGIYAEPGEAPFRKDTLRAEWFWVSCCPTNYVRLLASLSGYMATTSDSEVRIHQFFTGEIKTTTEDGKSIELAIETNYPWDGEIKVQFKNSPGNINVALRVPEWAHGATLTFDGDVQQTSPGYAEIRRDFKVNDTITLNLPMKIRVLKPDTRINAIRDTVAIERGPLLFCAEELESDASRVDLDNFIIDLNQEIEEINAVGPSDAVKSIRVSGEFLSKEDERLWPYDENKKSRERVKTEIELIPYYAWSNRGFSTMRVWIPFHEDTK</sequence>
<evidence type="ECO:0000259" key="2">
    <source>
        <dbReference type="Pfam" id="PF20736"/>
    </source>
</evidence>
<dbReference type="InterPro" id="IPR012878">
    <property type="entry name" value="Beta-AFase-like_GH127_cat"/>
</dbReference>
<accession>A0A6J6NFY1</accession>
<proteinExistence type="predicted"/>
<dbReference type="InterPro" id="IPR049174">
    <property type="entry name" value="Beta-AFase-like"/>
</dbReference>
<dbReference type="GO" id="GO:0005975">
    <property type="term" value="P:carbohydrate metabolic process"/>
    <property type="evidence" value="ECO:0007669"/>
    <property type="project" value="InterPro"/>
</dbReference>
<evidence type="ECO:0000259" key="1">
    <source>
        <dbReference type="Pfam" id="PF07944"/>
    </source>
</evidence>
<feature type="domain" description="Non-reducing end beta-L-arabinofuranosidase-like GH127 C-terminal" evidence="3">
    <location>
        <begin position="527"/>
        <end position="644"/>
    </location>
</feature>
<protein>
    <submittedName>
        <fullName evidence="4">Unannotated protein</fullName>
    </submittedName>
</protein>
<feature type="domain" description="Non-reducing end beta-L-arabinofuranosidase-like GH127 catalytic" evidence="1">
    <location>
        <begin position="31"/>
        <end position="422"/>
    </location>
</feature>
<evidence type="ECO:0000313" key="4">
    <source>
        <dbReference type="EMBL" id="CAB4685066.1"/>
    </source>
</evidence>
<evidence type="ECO:0000259" key="3">
    <source>
        <dbReference type="Pfam" id="PF20737"/>
    </source>
</evidence>
<dbReference type="InterPro" id="IPR008928">
    <property type="entry name" value="6-hairpin_glycosidase_sf"/>
</dbReference>
<dbReference type="PANTHER" id="PTHR43465">
    <property type="entry name" value="DUF1680 DOMAIN PROTEIN (AFU_ORTHOLOGUE AFUA_1G08910)"/>
    <property type="match status" value="1"/>
</dbReference>
<dbReference type="InterPro" id="IPR049049">
    <property type="entry name" value="Beta-AFase-like_GH127_C"/>
</dbReference>
<dbReference type="Pfam" id="PF07944">
    <property type="entry name" value="Beta-AFase-like_GH127_cat"/>
    <property type="match status" value="1"/>
</dbReference>
<feature type="domain" description="Non-reducing end beta-L-arabinofuranosidase-like GH127 middle" evidence="2">
    <location>
        <begin position="433"/>
        <end position="525"/>
    </location>
</feature>
<dbReference type="Pfam" id="PF20737">
    <property type="entry name" value="Glyco_hydro127C"/>
    <property type="match status" value="1"/>
</dbReference>
<dbReference type="AlphaFoldDB" id="A0A6J6NFY1"/>
<dbReference type="Pfam" id="PF20736">
    <property type="entry name" value="Glyco_hydro127M"/>
    <property type="match status" value="1"/>
</dbReference>
<organism evidence="4">
    <name type="scientific">freshwater metagenome</name>
    <dbReference type="NCBI Taxonomy" id="449393"/>
    <lineage>
        <taxon>unclassified sequences</taxon>
        <taxon>metagenomes</taxon>
        <taxon>ecological metagenomes</taxon>
    </lineage>
</organism>